<name>A0A1B1YW28_9GAMM</name>
<dbReference type="GO" id="GO:0006629">
    <property type="term" value="P:lipid metabolic process"/>
    <property type="evidence" value="ECO:0007669"/>
    <property type="project" value="InterPro"/>
</dbReference>
<evidence type="ECO:0000256" key="6">
    <source>
        <dbReference type="ARBA" id="ARBA00022723"/>
    </source>
</evidence>
<keyword evidence="8" id="KW-0560">Oxidoreductase</keyword>
<feature type="transmembrane region" description="Helical" evidence="12">
    <location>
        <begin position="144"/>
        <end position="164"/>
    </location>
</feature>
<feature type="transmembrane region" description="Helical" evidence="12">
    <location>
        <begin position="230"/>
        <end position="250"/>
    </location>
</feature>
<dbReference type="KEGG" id="gbi:PG2T_12610"/>
<keyword evidence="9" id="KW-0408">Iron</keyword>
<evidence type="ECO:0000256" key="2">
    <source>
        <dbReference type="ARBA" id="ARBA00010823"/>
    </source>
</evidence>
<dbReference type="Pfam" id="PF00487">
    <property type="entry name" value="FA_desaturase"/>
    <property type="match status" value="1"/>
</dbReference>
<evidence type="ECO:0000256" key="5">
    <source>
        <dbReference type="ARBA" id="ARBA00022692"/>
    </source>
</evidence>
<dbReference type="RefSeq" id="WP_068806113.1">
    <property type="nucleotide sequence ID" value="NZ_CP014671.1"/>
</dbReference>
<evidence type="ECO:0000256" key="10">
    <source>
        <dbReference type="ARBA" id="ARBA00023033"/>
    </source>
</evidence>
<dbReference type="EMBL" id="CP014671">
    <property type="protein sequence ID" value="ANX04929.1"/>
    <property type="molecule type" value="Genomic_DNA"/>
</dbReference>
<organism evidence="14 15">
    <name type="scientific">Immundisolibacter cernigliae</name>
    <dbReference type="NCBI Taxonomy" id="1810504"/>
    <lineage>
        <taxon>Bacteria</taxon>
        <taxon>Pseudomonadati</taxon>
        <taxon>Pseudomonadota</taxon>
        <taxon>Gammaproteobacteria</taxon>
        <taxon>Immundisolibacterales</taxon>
        <taxon>Immundisolibacteraceae</taxon>
        <taxon>Immundisolibacter</taxon>
    </lineage>
</organism>
<keyword evidence="6" id="KW-0479">Metal-binding</keyword>
<evidence type="ECO:0000259" key="13">
    <source>
        <dbReference type="Pfam" id="PF00487"/>
    </source>
</evidence>
<feature type="transmembrane region" description="Helical" evidence="12">
    <location>
        <begin position="80"/>
        <end position="104"/>
    </location>
</feature>
<dbReference type="CDD" id="cd03512">
    <property type="entry name" value="Alkane-hydroxylase"/>
    <property type="match status" value="1"/>
</dbReference>
<evidence type="ECO:0000256" key="1">
    <source>
        <dbReference type="ARBA" id="ARBA00004429"/>
    </source>
</evidence>
<accession>A0A1B1YW28</accession>
<reference evidence="15" key="1">
    <citation type="submission" date="2016-03" db="EMBL/GenBank/DDBJ databases">
        <title>Complete genome sequence of Solimmundus cernigliae, representing a novel lineage of polycyclic aromatic hydrocarbon degraders within the Gammaproteobacteria.</title>
        <authorList>
            <person name="Singleton D.R."/>
            <person name="Dickey A.N."/>
            <person name="Scholl E.H."/>
            <person name="Wright F.A."/>
            <person name="Aitken M.D."/>
        </authorList>
    </citation>
    <scope>NUCLEOTIDE SEQUENCE [LARGE SCALE GENOMIC DNA]</scope>
    <source>
        <strain evidence="15">TR3.2</strain>
    </source>
</reference>
<keyword evidence="10" id="KW-0503">Monooxygenase</keyword>
<protein>
    <recommendedName>
        <fullName evidence="13">Fatty acid desaturase domain-containing protein</fullName>
    </recommendedName>
</protein>
<comment type="similarity">
    <text evidence="2">Belongs to the fatty acid desaturase type 1 family. AlkB subfamily.</text>
</comment>
<evidence type="ECO:0000256" key="3">
    <source>
        <dbReference type="ARBA" id="ARBA00022475"/>
    </source>
</evidence>
<comment type="subcellular location">
    <subcellularLocation>
        <location evidence="1">Cell inner membrane</location>
        <topology evidence="1">Multi-pass membrane protein</topology>
    </subcellularLocation>
</comment>
<evidence type="ECO:0000256" key="8">
    <source>
        <dbReference type="ARBA" id="ARBA00023002"/>
    </source>
</evidence>
<sequence length="383" mass="43444">MDVALEQGKVRLSPLTKVGALPVSLTALLPFVGYALGGGMWHWLTIVLLFGVGPFLDRWLGEDNANVPAHLERQYEQSLYYRLTLWAYLPVQIALVLFSYHLIINTDMALYAQIGLALSMAVGVGFGATLAHELCHHPSRLDRFIGVQVLCLCGMANFLVYHNYGHHNVVATPEDPGSARYGESFWQFTVRNISRKFVMSWQIEAQRLRRLGSGWLSPRNLMIWLTLNELAWVVGLTWYFGPLALALFALQYAAPRFLLSVGDYLEHYGLSRRKLPNGEYEPPRAIHSWDDSYMLSNFLFTAVDRHADHHENSGRPFQILRVRPEAPRLPYGYLTMIFAAFVPPVWRRLVHPVLEAFYDKGEVVPHALPGALPERFVAGAHIH</sequence>
<evidence type="ECO:0000256" key="12">
    <source>
        <dbReference type="SAM" id="Phobius"/>
    </source>
</evidence>
<dbReference type="GO" id="GO:0004497">
    <property type="term" value="F:monooxygenase activity"/>
    <property type="evidence" value="ECO:0007669"/>
    <property type="project" value="UniProtKB-KW"/>
</dbReference>
<keyword evidence="7 12" id="KW-1133">Transmembrane helix</keyword>
<gene>
    <name evidence="14" type="ORF">PG2T_12610</name>
</gene>
<evidence type="ECO:0000256" key="4">
    <source>
        <dbReference type="ARBA" id="ARBA00022519"/>
    </source>
</evidence>
<keyword evidence="11 12" id="KW-0472">Membrane</keyword>
<dbReference type="PANTHER" id="PTHR38674">
    <property type="entry name" value="ALKANE 1-MONOOXYGENASE 1"/>
    <property type="match status" value="1"/>
</dbReference>
<evidence type="ECO:0000256" key="7">
    <source>
        <dbReference type="ARBA" id="ARBA00022989"/>
    </source>
</evidence>
<keyword evidence="5 12" id="KW-0812">Transmembrane</keyword>
<dbReference type="STRING" id="1810504.PG2T_12610"/>
<evidence type="ECO:0000313" key="15">
    <source>
        <dbReference type="Proteomes" id="UP000092952"/>
    </source>
</evidence>
<evidence type="ECO:0000256" key="11">
    <source>
        <dbReference type="ARBA" id="ARBA00023136"/>
    </source>
</evidence>
<feature type="transmembrane region" description="Helical" evidence="12">
    <location>
        <begin position="12"/>
        <end position="34"/>
    </location>
</feature>
<dbReference type="AlphaFoldDB" id="A0A1B1YW28"/>
<keyword evidence="4" id="KW-0997">Cell inner membrane</keyword>
<feature type="transmembrane region" description="Helical" evidence="12">
    <location>
        <begin position="110"/>
        <end position="132"/>
    </location>
</feature>
<dbReference type="InParanoid" id="A0A1B1YW28"/>
<dbReference type="OrthoDB" id="4759734at2"/>
<proteinExistence type="inferred from homology"/>
<keyword evidence="3" id="KW-1003">Cell membrane</keyword>
<dbReference type="InterPro" id="IPR033885">
    <property type="entry name" value="AlkB/XylM"/>
</dbReference>
<dbReference type="GO" id="GO:0005886">
    <property type="term" value="C:plasma membrane"/>
    <property type="evidence" value="ECO:0007669"/>
    <property type="project" value="UniProtKB-SubCell"/>
</dbReference>
<dbReference type="GO" id="GO:0046872">
    <property type="term" value="F:metal ion binding"/>
    <property type="evidence" value="ECO:0007669"/>
    <property type="project" value="UniProtKB-KW"/>
</dbReference>
<dbReference type="PANTHER" id="PTHR38674:SF1">
    <property type="entry name" value="ALKANE 1-MONOOXYGENASE 1"/>
    <property type="match status" value="1"/>
</dbReference>
<keyword evidence="15" id="KW-1185">Reference proteome</keyword>
<evidence type="ECO:0000313" key="14">
    <source>
        <dbReference type="EMBL" id="ANX04929.1"/>
    </source>
</evidence>
<dbReference type="Proteomes" id="UP000092952">
    <property type="component" value="Chromosome"/>
</dbReference>
<dbReference type="InterPro" id="IPR005804">
    <property type="entry name" value="FA_desaturase_dom"/>
</dbReference>
<evidence type="ECO:0000256" key="9">
    <source>
        <dbReference type="ARBA" id="ARBA00023004"/>
    </source>
</evidence>
<feature type="domain" description="Fatty acid desaturase" evidence="13">
    <location>
        <begin position="115"/>
        <end position="321"/>
    </location>
</feature>